<keyword evidence="3 6" id="KW-0732">Signal</keyword>
<reference evidence="8" key="1">
    <citation type="submission" date="2020-10" db="EMBL/GenBank/DDBJ databases">
        <authorList>
            <person name="Gilroy R."/>
        </authorList>
    </citation>
    <scope>NUCLEOTIDE SEQUENCE</scope>
    <source>
        <strain evidence="8">CHK123-3438</strain>
    </source>
</reference>
<comment type="catalytic activity">
    <reaction evidence="1">
        <text>[protein]-peptidylproline (omega=180) = [protein]-peptidylproline (omega=0)</text>
        <dbReference type="Rhea" id="RHEA:16237"/>
        <dbReference type="Rhea" id="RHEA-COMP:10747"/>
        <dbReference type="Rhea" id="RHEA-COMP:10748"/>
        <dbReference type="ChEBI" id="CHEBI:83833"/>
        <dbReference type="ChEBI" id="CHEBI:83834"/>
        <dbReference type="EC" id="5.2.1.8"/>
    </reaction>
</comment>
<feature type="domain" description="PpiC" evidence="7">
    <location>
        <begin position="175"/>
        <end position="253"/>
    </location>
</feature>
<evidence type="ECO:0000259" key="7">
    <source>
        <dbReference type="Pfam" id="PF13145"/>
    </source>
</evidence>
<dbReference type="AlphaFoldDB" id="A0A9D1KE62"/>
<dbReference type="GO" id="GO:0003755">
    <property type="term" value="F:peptidyl-prolyl cis-trans isomerase activity"/>
    <property type="evidence" value="ECO:0007669"/>
    <property type="project" value="UniProtKB-KW"/>
</dbReference>
<keyword evidence="5 8" id="KW-0413">Isomerase</keyword>
<dbReference type="Proteomes" id="UP000886860">
    <property type="component" value="Unassembled WGS sequence"/>
</dbReference>
<evidence type="ECO:0000256" key="6">
    <source>
        <dbReference type="SAM" id="SignalP"/>
    </source>
</evidence>
<dbReference type="PROSITE" id="PS51257">
    <property type="entry name" value="PROKAR_LIPOPROTEIN"/>
    <property type="match status" value="1"/>
</dbReference>
<feature type="chain" id="PRO_5038898265" description="peptidylprolyl isomerase" evidence="6">
    <location>
        <begin position="24"/>
        <end position="325"/>
    </location>
</feature>
<dbReference type="PANTHER" id="PTHR47245:SF1">
    <property type="entry name" value="FOLDASE PROTEIN PRSA"/>
    <property type="match status" value="1"/>
</dbReference>
<dbReference type="InterPro" id="IPR046357">
    <property type="entry name" value="PPIase_dom_sf"/>
</dbReference>
<evidence type="ECO:0000256" key="4">
    <source>
        <dbReference type="ARBA" id="ARBA00023110"/>
    </source>
</evidence>
<protein>
    <recommendedName>
        <fullName evidence="2">peptidylprolyl isomerase</fullName>
        <ecNumber evidence="2">5.2.1.8</ecNumber>
    </recommendedName>
</protein>
<dbReference type="Gene3D" id="3.10.50.40">
    <property type="match status" value="1"/>
</dbReference>
<dbReference type="EC" id="5.2.1.8" evidence="2"/>
<reference evidence="8" key="2">
    <citation type="journal article" date="2021" name="PeerJ">
        <title>Extensive microbial diversity within the chicken gut microbiome revealed by metagenomics and culture.</title>
        <authorList>
            <person name="Gilroy R."/>
            <person name="Ravi A."/>
            <person name="Getino M."/>
            <person name="Pursley I."/>
            <person name="Horton D.L."/>
            <person name="Alikhan N.F."/>
            <person name="Baker D."/>
            <person name="Gharbi K."/>
            <person name="Hall N."/>
            <person name="Watson M."/>
            <person name="Adriaenssens E.M."/>
            <person name="Foster-Nyarko E."/>
            <person name="Jarju S."/>
            <person name="Secka A."/>
            <person name="Antonio M."/>
            <person name="Oren A."/>
            <person name="Chaudhuri R.R."/>
            <person name="La Ragione R."/>
            <person name="Hildebrand F."/>
            <person name="Pallen M.J."/>
        </authorList>
    </citation>
    <scope>NUCLEOTIDE SEQUENCE</scope>
    <source>
        <strain evidence="8">CHK123-3438</strain>
    </source>
</reference>
<comment type="caution">
    <text evidence="8">The sequence shown here is derived from an EMBL/GenBank/DDBJ whole genome shotgun (WGS) entry which is preliminary data.</text>
</comment>
<accession>A0A9D1KE62</accession>
<evidence type="ECO:0000313" key="8">
    <source>
        <dbReference type="EMBL" id="HIT40509.1"/>
    </source>
</evidence>
<evidence type="ECO:0000256" key="5">
    <source>
        <dbReference type="ARBA" id="ARBA00023235"/>
    </source>
</evidence>
<organism evidence="8 9">
    <name type="scientific">Candidatus Caccovicinus merdipullorum</name>
    <dbReference type="NCBI Taxonomy" id="2840724"/>
    <lineage>
        <taxon>Bacteria</taxon>
        <taxon>Bacillati</taxon>
        <taxon>Bacillota</taxon>
        <taxon>Clostridia</taxon>
        <taxon>Eubacteriales</taxon>
        <taxon>Candidatus Caccovicinus</taxon>
    </lineage>
</organism>
<sequence length="325" mass="35836">MKIEKKIRILQFCLLLGAAGALGGCGSQEAAEANGRTVEGLSRPEAMILVATERNRYEQIYTDQIWNVTMPESGESFEDFLLEQVKQFASDLKVVGAMAGEYGIELDSSEKEQVRRLAEDYYSQLTAADVAYTGAVEEDAYQLYLDYALASKTVSELTKDAAVEISDSQAKVIEIQQIILEDKETADQVLALTGQEGADFASIAGEYGVQDEVRLSLGRGEADAAVEEAAFSLEEGQISPVIQASDGRFYIIQCINPYDQEATASRKAEMALVQKDGAFRQLYDEFLAEHPVEVSDTVWDGVSCVTDQDTATTNFFELYEEYFPE</sequence>
<evidence type="ECO:0000256" key="2">
    <source>
        <dbReference type="ARBA" id="ARBA00013194"/>
    </source>
</evidence>
<dbReference type="SUPFAM" id="SSF54534">
    <property type="entry name" value="FKBP-like"/>
    <property type="match status" value="1"/>
</dbReference>
<dbReference type="PANTHER" id="PTHR47245">
    <property type="entry name" value="PEPTIDYLPROLYL ISOMERASE"/>
    <property type="match status" value="1"/>
</dbReference>
<gene>
    <name evidence="8" type="ORF">IAB60_00160</name>
</gene>
<feature type="signal peptide" evidence="6">
    <location>
        <begin position="1"/>
        <end position="23"/>
    </location>
</feature>
<name>A0A9D1KE62_9FIRM</name>
<dbReference type="InterPro" id="IPR000297">
    <property type="entry name" value="PPIase_PpiC"/>
</dbReference>
<dbReference type="Pfam" id="PF13145">
    <property type="entry name" value="Rotamase_2"/>
    <property type="match status" value="1"/>
</dbReference>
<evidence type="ECO:0000256" key="1">
    <source>
        <dbReference type="ARBA" id="ARBA00000971"/>
    </source>
</evidence>
<evidence type="ECO:0000256" key="3">
    <source>
        <dbReference type="ARBA" id="ARBA00022729"/>
    </source>
</evidence>
<dbReference type="InterPro" id="IPR050245">
    <property type="entry name" value="PrsA_foldase"/>
</dbReference>
<dbReference type="EMBL" id="DVKS01000004">
    <property type="protein sequence ID" value="HIT40509.1"/>
    <property type="molecule type" value="Genomic_DNA"/>
</dbReference>
<proteinExistence type="predicted"/>
<evidence type="ECO:0000313" key="9">
    <source>
        <dbReference type="Proteomes" id="UP000886860"/>
    </source>
</evidence>
<keyword evidence="4" id="KW-0697">Rotamase</keyword>